<dbReference type="SUPFAM" id="SSF51182">
    <property type="entry name" value="RmlC-like cupins"/>
    <property type="match status" value="1"/>
</dbReference>
<dbReference type="Gene3D" id="2.60.120.10">
    <property type="entry name" value="Jelly Rolls"/>
    <property type="match status" value="1"/>
</dbReference>
<sequence>MDRQRKEGGAAARRNLFEGIPEELPEELMTILATGNGVTIERIVSKGQASPEGFWYDQETHEWVLVVQGEARLRFEGEEEIHLRAGDHLLIPARARHRVTWTPEDRETIWVAVHFS</sequence>
<reference evidence="2 3" key="1">
    <citation type="submission" date="2016-10" db="EMBL/GenBank/DDBJ databases">
        <authorList>
            <person name="de Groot N.N."/>
        </authorList>
    </citation>
    <scope>NUCLEOTIDE SEQUENCE [LARGE SCALE GENOMIC DNA]</scope>
    <source>
        <strain evidence="2 3">AA1</strain>
    </source>
</reference>
<organism evidence="2 3">
    <name type="scientific">Desulfoluna spongiiphila</name>
    <dbReference type="NCBI Taxonomy" id="419481"/>
    <lineage>
        <taxon>Bacteria</taxon>
        <taxon>Pseudomonadati</taxon>
        <taxon>Thermodesulfobacteriota</taxon>
        <taxon>Desulfobacteria</taxon>
        <taxon>Desulfobacterales</taxon>
        <taxon>Desulfolunaceae</taxon>
        <taxon>Desulfoluna</taxon>
    </lineage>
</organism>
<dbReference type="InterPro" id="IPR014710">
    <property type="entry name" value="RmlC-like_jellyroll"/>
</dbReference>
<keyword evidence="3" id="KW-1185">Reference proteome</keyword>
<dbReference type="InterPro" id="IPR011051">
    <property type="entry name" value="RmlC_Cupin_sf"/>
</dbReference>
<evidence type="ECO:0000313" key="3">
    <source>
        <dbReference type="Proteomes" id="UP000198870"/>
    </source>
</evidence>
<dbReference type="Proteomes" id="UP000198870">
    <property type="component" value="Unassembled WGS sequence"/>
</dbReference>
<dbReference type="EMBL" id="FMUX01000001">
    <property type="protein sequence ID" value="SCX79364.1"/>
    <property type="molecule type" value="Genomic_DNA"/>
</dbReference>
<dbReference type="Pfam" id="PF07883">
    <property type="entry name" value="Cupin_2"/>
    <property type="match status" value="1"/>
</dbReference>
<feature type="domain" description="Cupin type-2" evidence="1">
    <location>
        <begin position="58"/>
        <end position="113"/>
    </location>
</feature>
<dbReference type="OrthoDB" id="9798585at2"/>
<accession>A0A1G5ANB8</accession>
<proteinExistence type="predicted"/>
<protein>
    <submittedName>
        <fullName evidence="2">Cupin 2 domain-containing protein</fullName>
    </submittedName>
</protein>
<dbReference type="InterPro" id="IPR013096">
    <property type="entry name" value="Cupin_2"/>
</dbReference>
<dbReference type="STRING" id="419481.SAMN05216233_101331"/>
<dbReference type="AlphaFoldDB" id="A0A1G5ANB8"/>
<gene>
    <name evidence="2" type="ORF">SAMN05216233_101331</name>
</gene>
<evidence type="ECO:0000259" key="1">
    <source>
        <dbReference type="Pfam" id="PF07883"/>
    </source>
</evidence>
<evidence type="ECO:0000313" key="2">
    <source>
        <dbReference type="EMBL" id="SCX79364.1"/>
    </source>
</evidence>
<name>A0A1G5ANB8_9BACT</name>
<dbReference type="RefSeq" id="WP_092207610.1">
    <property type="nucleotide sequence ID" value="NZ_FMUX01000001.1"/>
</dbReference>
<dbReference type="CDD" id="cd06981">
    <property type="entry name" value="cupin_reut_a1446"/>
    <property type="match status" value="1"/>
</dbReference>